<dbReference type="InterPro" id="IPR011990">
    <property type="entry name" value="TPR-like_helical_dom_sf"/>
</dbReference>
<evidence type="ECO:0000259" key="2">
    <source>
        <dbReference type="PROSITE" id="PS50280"/>
    </source>
</evidence>
<dbReference type="Gene3D" id="2.170.270.10">
    <property type="entry name" value="SET domain"/>
    <property type="match status" value="1"/>
</dbReference>
<dbReference type="SUPFAM" id="SSF82199">
    <property type="entry name" value="SET domain"/>
    <property type="match status" value="1"/>
</dbReference>
<dbReference type="PROSITE" id="PS50280">
    <property type="entry name" value="SET"/>
    <property type="match status" value="1"/>
</dbReference>
<dbReference type="AlphaFoldDB" id="A0A4Y7PFS0"/>
<evidence type="ECO:0000313" key="3">
    <source>
        <dbReference type="EMBL" id="TDL14274.1"/>
    </source>
</evidence>
<dbReference type="CDD" id="cd20071">
    <property type="entry name" value="SET_SMYD"/>
    <property type="match status" value="1"/>
</dbReference>
<dbReference type="PANTHER" id="PTHR47332:SF4">
    <property type="entry name" value="SET DOMAIN-CONTAINING PROTEIN 5"/>
    <property type="match status" value="1"/>
</dbReference>
<dbReference type="STRING" id="50990.A0A4Y7PFS0"/>
<sequence>MRRGFLNRPGSFDSSKKAEDEDLCSSMSKAAVSENLPKSNYDAPTRDPTAPSSQQKPKERDTKPRSLGWPIDTPRTAAQIESVDEFVAVYAKAGSPGLAIRGCRHPDASPTDYAFCAWLSFSDVYSKIPNIGWTKLPSTPTSVPYRILPVDGAGLGMVADRAIYAGETINIERPVLITPIALPAYDSLEDSLQDMYKMAMGVLDPRTVTAIMSLSNCKPVTKHPISKLRGIIDTNTLYCSFPQSEYLPHYGGVFLDMSRCNHSCIPNATWDWDHCSLSMQLRALQPIREGEEITLSYLGHWQSRSERQRELKTKYDFTCTCPACEPAVSTETQTIASSDSTTKSKSTTPLSEKRAAIAASDSRRKIIINSKILADALWKNWATPTSTQPSTKLIEFHERILQLRAEEGYHHDSEDNYAYLAHACAALGDEQGFKRWAKKLMEWRAWGPGQTGADRRMTWKRWVEDPTTSPAWGLRGTGTN</sequence>
<evidence type="ECO:0000256" key="1">
    <source>
        <dbReference type="SAM" id="MobiDB-lite"/>
    </source>
</evidence>
<dbReference type="OrthoDB" id="265717at2759"/>
<dbReference type="InterPro" id="IPR001214">
    <property type="entry name" value="SET_dom"/>
</dbReference>
<dbReference type="EMBL" id="ML170361">
    <property type="protein sequence ID" value="TDL14274.1"/>
    <property type="molecule type" value="Genomic_DNA"/>
</dbReference>
<feature type="compositionally biased region" description="Low complexity" evidence="1">
    <location>
        <begin position="337"/>
        <end position="348"/>
    </location>
</feature>
<dbReference type="Proteomes" id="UP000294933">
    <property type="component" value="Unassembled WGS sequence"/>
</dbReference>
<accession>A0A4Y7PFS0</accession>
<feature type="domain" description="SET" evidence="2">
    <location>
        <begin position="140"/>
        <end position="298"/>
    </location>
</feature>
<feature type="region of interest" description="Disordered" evidence="1">
    <location>
        <begin position="332"/>
        <end position="352"/>
    </location>
</feature>
<evidence type="ECO:0000313" key="4">
    <source>
        <dbReference type="Proteomes" id="UP000294933"/>
    </source>
</evidence>
<dbReference type="Gene3D" id="1.25.40.10">
    <property type="entry name" value="Tetratricopeptide repeat domain"/>
    <property type="match status" value="1"/>
</dbReference>
<dbReference type="VEuPathDB" id="FungiDB:BD410DRAFT_757302"/>
<dbReference type="Pfam" id="PF00856">
    <property type="entry name" value="SET"/>
    <property type="match status" value="1"/>
</dbReference>
<reference evidence="3 4" key="1">
    <citation type="submission" date="2018-06" db="EMBL/GenBank/DDBJ databases">
        <title>A transcriptomic atlas of mushroom development highlights an independent origin of complex multicellularity.</title>
        <authorList>
            <consortium name="DOE Joint Genome Institute"/>
            <person name="Krizsan K."/>
            <person name="Almasi E."/>
            <person name="Merenyi Z."/>
            <person name="Sahu N."/>
            <person name="Viragh M."/>
            <person name="Koszo T."/>
            <person name="Mondo S."/>
            <person name="Kiss B."/>
            <person name="Balint B."/>
            <person name="Kues U."/>
            <person name="Barry K."/>
            <person name="Hegedus J.C."/>
            <person name="Henrissat B."/>
            <person name="Johnson J."/>
            <person name="Lipzen A."/>
            <person name="Ohm R."/>
            <person name="Nagy I."/>
            <person name="Pangilinan J."/>
            <person name="Yan J."/>
            <person name="Xiong Y."/>
            <person name="Grigoriev I.V."/>
            <person name="Hibbett D.S."/>
            <person name="Nagy L.G."/>
        </authorList>
    </citation>
    <scope>NUCLEOTIDE SEQUENCE [LARGE SCALE GENOMIC DNA]</scope>
    <source>
        <strain evidence="3 4">SZMC22713</strain>
    </source>
</reference>
<dbReference type="InterPro" id="IPR053185">
    <property type="entry name" value="SET_domain_protein"/>
</dbReference>
<protein>
    <submittedName>
        <fullName evidence="3">SET domain-containing protein</fullName>
    </submittedName>
</protein>
<feature type="region of interest" description="Disordered" evidence="1">
    <location>
        <begin position="1"/>
        <end position="74"/>
    </location>
</feature>
<dbReference type="InterPro" id="IPR046341">
    <property type="entry name" value="SET_dom_sf"/>
</dbReference>
<proteinExistence type="predicted"/>
<gene>
    <name evidence="3" type="ORF">BD410DRAFT_757302</name>
</gene>
<name>A0A4Y7PFS0_9AGAM</name>
<dbReference type="SMART" id="SM00317">
    <property type="entry name" value="SET"/>
    <property type="match status" value="1"/>
</dbReference>
<keyword evidence="4" id="KW-1185">Reference proteome</keyword>
<organism evidence="3 4">
    <name type="scientific">Rickenella mellea</name>
    <dbReference type="NCBI Taxonomy" id="50990"/>
    <lineage>
        <taxon>Eukaryota</taxon>
        <taxon>Fungi</taxon>
        <taxon>Dikarya</taxon>
        <taxon>Basidiomycota</taxon>
        <taxon>Agaricomycotina</taxon>
        <taxon>Agaricomycetes</taxon>
        <taxon>Hymenochaetales</taxon>
        <taxon>Rickenellaceae</taxon>
        <taxon>Rickenella</taxon>
    </lineage>
</organism>
<dbReference type="PANTHER" id="PTHR47332">
    <property type="entry name" value="SET DOMAIN-CONTAINING PROTEIN 5"/>
    <property type="match status" value="1"/>
</dbReference>